<organism evidence="1 2">
    <name type="scientific">Terfezia boudieri ATCC MYA-4762</name>
    <dbReference type="NCBI Taxonomy" id="1051890"/>
    <lineage>
        <taxon>Eukaryota</taxon>
        <taxon>Fungi</taxon>
        <taxon>Dikarya</taxon>
        <taxon>Ascomycota</taxon>
        <taxon>Pezizomycotina</taxon>
        <taxon>Pezizomycetes</taxon>
        <taxon>Pezizales</taxon>
        <taxon>Pezizaceae</taxon>
        <taxon>Terfezia</taxon>
    </lineage>
</organism>
<dbReference type="AlphaFoldDB" id="A0A3N4MHQ5"/>
<dbReference type="Proteomes" id="UP000267821">
    <property type="component" value="Unassembled WGS sequence"/>
</dbReference>
<protein>
    <submittedName>
        <fullName evidence="1">Uncharacterized protein</fullName>
    </submittedName>
</protein>
<keyword evidence="2" id="KW-1185">Reference proteome</keyword>
<evidence type="ECO:0000313" key="1">
    <source>
        <dbReference type="EMBL" id="RPB28175.1"/>
    </source>
</evidence>
<evidence type="ECO:0000313" key="2">
    <source>
        <dbReference type="Proteomes" id="UP000267821"/>
    </source>
</evidence>
<dbReference type="EMBL" id="ML121529">
    <property type="protein sequence ID" value="RPB28175.1"/>
    <property type="molecule type" value="Genomic_DNA"/>
</dbReference>
<sequence length="84" mass="9814">MRFQPRLLQAALLIKALVPPERRSYPTRRACPLSVNTYLLLGYQGPRQILIMNKWTTMHLPGIIHQSPGGTWWSDRIRWQACRS</sequence>
<reference evidence="1 2" key="1">
    <citation type="journal article" date="2018" name="Nat. Ecol. Evol.">
        <title>Pezizomycetes genomes reveal the molecular basis of ectomycorrhizal truffle lifestyle.</title>
        <authorList>
            <person name="Murat C."/>
            <person name="Payen T."/>
            <person name="Noel B."/>
            <person name="Kuo A."/>
            <person name="Morin E."/>
            <person name="Chen J."/>
            <person name="Kohler A."/>
            <person name="Krizsan K."/>
            <person name="Balestrini R."/>
            <person name="Da Silva C."/>
            <person name="Montanini B."/>
            <person name="Hainaut M."/>
            <person name="Levati E."/>
            <person name="Barry K.W."/>
            <person name="Belfiori B."/>
            <person name="Cichocki N."/>
            <person name="Clum A."/>
            <person name="Dockter R.B."/>
            <person name="Fauchery L."/>
            <person name="Guy J."/>
            <person name="Iotti M."/>
            <person name="Le Tacon F."/>
            <person name="Lindquist E.A."/>
            <person name="Lipzen A."/>
            <person name="Malagnac F."/>
            <person name="Mello A."/>
            <person name="Molinier V."/>
            <person name="Miyauchi S."/>
            <person name="Poulain J."/>
            <person name="Riccioni C."/>
            <person name="Rubini A."/>
            <person name="Sitrit Y."/>
            <person name="Splivallo R."/>
            <person name="Traeger S."/>
            <person name="Wang M."/>
            <person name="Zifcakova L."/>
            <person name="Wipf D."/>
            <person name="Zambonelli A."/>
            <person name="Paolocci F."/>
            <person name="Nowrousian M."/>
            <person name="Ottonello S."/>
            <person name="Baldrian P."/>
            <person name="Spatafora J.W."/>
            <person name="Henrissat B."/>
            <person name="Nagy L.G."/>
            <person name="Aury J.M."/>
            <person name="Wincker P."/>
            <person name="Grigoriev I.V."/>
            <person name="Bonfante P."/>
            <person name="Martin F.M."/>
        </authorList>
    </citation>
    <scope>NUCLEOTIDE SEQUENCE [LARGE SCALE GENOMIC DNA]</scope>
    <source>
        <strain evidence="1 2">ATCC MYA-4762</strain>
    </source>
</reference>
<name>A0A3N4MHQ5_9PEZI</name>
<gene>
    <name evidence="1" type="ORF">L211DRAFT_833162</name>
</gene>
<dbReference type="InParanoid" id="A0A3N4MHQ5"/>
<accession>A0A3N4MHQ5</accession>
<proteinExistence type="predicted"/>